<evidence type="ECO:0000313" key="1">
    <source>
        <dbReference type="EMBL" id="SDI10290.1"/>
    </source>
</evidence>
<dbReference type="Proteomes" id="UP000183263">
    <property type="component" value="Unassembled WGS sequence"/>
</dbReference>
<accession>A0A1G8HUZ0</accession>
<dbReference type="AlphaFoldDB" id="A0A1G8HUZ0"/>
<sequence length="612" mass="66409">MPAFAPLTTARTVAYVAAALVVLQTLTRTWIAANSGYYWDDLILTGRGGTLPLWSSDLLVYSHDGHLMPAAFWVAAVTTKLAPYEWALPALTLIVGQLLASLAVLRLLTLILGRRPALLVPLTLYLFVPLTVPAFTWWAAALNTLPMQIALAWVAGDAIRLYRTGRVRYAVSGIAVTVAGLLFFEKSVAVPFVAFATVALLLHVDGTPAPLRATWQRCRALWIGALATLAIWLVAYLSIGETHIQWASPRRAFGLLHHGTSYGIVPTLLGGPWSWTRWLPSPPWATPPTLLVVVSWIVVIAAVTATVLWKRRVGWVWSALAVYYLGSVAAMILARWGDDTAYELAQTLRYFTDTAVVLAIAVALVFRAPTRDTPTRYAPTGDTPTRYLKRAPVLTASRRVAAASVVGVLFVVSSLVSTVTYVRSWQEGPTPQYLENARQSLAEHSDVPLLDQQASIFILMPVTYPHNKLSTMLAPFRERGEFADSTTELRLLDGEGHLVDAEVLWTRGIEEGTAPGCGHRIEGSEWTTVPLNGPLVGWEWVAQLNYLVGDDGEIEVSLAEGDPVRVPVTAGLGTVYVKLIGGGDSLRIRPVTPGLTLCLASGPVGPPAPKQN</sequence>
<gene>
    <name evidence="1" type="ORF">SAMN05444695_10571</name>
</gene>
<organism evidence="1 2">
    <name type="scientific">Rhodococcus triatomae</name>
    <dbReference type="NCBI Taxonomy" id="300028"/>
    <lineage>
        <taxon>Bacteria</taxon>
        <taxon>Bacillati</taxon>
        <taxon>Actinomycetota</taxon>
        <taxon>Actinomycetes</taxon>
        <taxon>Mycobacteriales</taxon>
        <taxon>Nocardiaceae</taxon>
        <taxon>Rhodococcus</taxon>
    </lineage>
</organism>
<name>A0A1G8HUZ0_9NOCA</name>
<dbReference type="RefSeq" id="WP_072737479.1">
    <property type="nucleotide sequence ID" value="NZ_CP048813.1"/>
</dbReference>
<dbReference type="EMBL" id="FNDN01000005">
    <property type="protein sequence ID" value="SDI10290.1"/>
    <property type="molecule type" value="Genomic_DNA"/>
</dbReference>
<proteinExistence type="predicted"/>
<reference evidence="1 2" key="1">
    <citation type="submission" date="2016-10" db="EMBL/GenBank/DDBJ databases">
        <authorList>
            <person name="de Groot N.N."/>
        </authorList>
    </citation>
    <scope>NUCLEOTIDE SEQUENCE [LARGE SCALE GENOMIC DNA]</scope>
    <source>
        <strain evidence="1 2">DSM 44892</strain>
    </source>
</reference>
<evidence type="ECO:0000313" key="2">
    <source>
        <dbReference type="Proteomes" id="UP000183263"/>
    </source>
</evidence>
<dbReference type="OrthoDB" id="3778510at2"/>
<keyword evidence="2" id="KW-1185">Reference proteome</keyword>
<protein>
    <submittedName>
        <fullName evidence="1">Uncharacterized protein</fullName>
    </submittedName>
</protein>